<dbReference type="Proteomes" id="UP000583929">
    <property type="component" value="Unassembled WGS sequence"/>
</dbReference>
<sequence length="292" mass="32028">MISKRFSTTKHWIISIIGQKVTQLLNKGPIFAYLGAEEPIDQDIPDIDFLTDNAPSFKALIVFIDRGYVLKGLMDTSYIIEQPHCVDHLSTHSGVNPTPIPHTSDNISLPIPLVPSKDHNSQTDAAITPATSQQTSSQPGFSSQTAPQTSINPKPTPVSAPITDATATNISPTNSIPQPLLQSKAGRPVVRGSEQRQRNRDNKRVIVSLSITHSLGSLSLSWRRTSTTTGDAHPPPPATHLRRLSTVESHCAALSLLAAIGRYVKFQIEQMRYIRIYVHFIITAHKNVNTLI</sequence>
<comment type="caution">
    <text evidence="2">The sequence shown here is derived from an EMBL/GenBank/DDBJ whole genome shotgun (WGS) entry which is preliminary data.</text>
</comment>
<evidence type="ECO:0000256" key="1">
    <source>
        <dbReference type="SAM" id="MobiDB-lite"/>
    </source>
</evidence>
<accession>A0A7J6FBP7</accession>
<feature type="region of interest" description="Disordered" evidence="1">
    <location>
        <begin position="91"/>
        <end position="201"/>
    </location>
</feature>
<dbReference type="AlphaFoldDB" id="A0A7J6FBP7"/>
<evidence type="ECO:0000313" key="2">
    <source>
        <dbReference type="EMBL" id="KAF4368113.1"/>
    </source>
</evidence>
<protein>
    <submittedName>
        <fullName evidence="2">Uncharacterized protein</fullName>
    </submittedName>
</protein>
<feature type="compositionally biased region" description="Polar residues" evidence="1">
    <location>
        <begin position="91"/>
        <end position="107"/>
    </location>
</feature>
<reference evidence="2 3" key="1">
    <citation type="journal article" date="2020" name="bioRxiv">
        <title>Sequence and annotation of 42 cannabis genomes reveals extensive copy number variation in cannabinoid synthesis and pathogen resistance genes.</title>
        <authorList>
            <person name="Mckernan K.J."/>
            <person name="Helbert Y."/>
            <person name="Kane L.T."/>
            <person name="Ebling H."/>
            <person name="Zhang L."/>
            <person name="Liu B."/>
            <person name="Eaton Z."/>
            <person name="Mclaughlin S."/>
            <person name="Kingan S."/>
            <person name="Baybayan P."/>
            <person name="Concepcion G."/>
            <person name="Jordan M."/>
            <person name="Riva A."/>
            <person name="Barbazuk W."/>
            <person name="Harkins T."/>
        </authorList>
    </citation>
    <scope>NUCLEOTIDE SEQUENCE [LARGE SCALE GENOMIC DNA]</scope>
    <source>
        <strain evidence="3">cv. Jamaican Lion 4</strain>
        <tissue evidence="2">Leaf</tissue>
    </source>
</reference>
<evidence type="ECO:0000313" key="3">
    <source>
        <dbReference type="Proteomes" id="UP000583929"/>
    </source>
</evidence>
<dbReference type="EMBL" id="JAATIQ010000237">
    <property type="protein sequence ID" value="KAF4368113.1"/>
    <property type="molecule type" value="Genomic_DNA"/>
</dbReference>
<feature type="compositionally biased region" description="Polar residues" evidence="1">
    <location>
        <begin position="165"/>
        <end position="181"/>
    </location>
</feature>
<organism evidence="2 3">
    <name type="scientific">Cannabis sativa</name>
    <name type="common">Hemp</name>
    <name type="synonym">Marijuana</name>
    <dbReference type="NCBI Taxonomy" id="3483"/>
    <lineage>
        <taxon>Eukaryota</taxon>
        <taxon>Viridiplantae</taxon>
        <taxon>Streptophyta</taxon>
        <taxon>Embryophyta</taxon>
        <taxon>Tracheophyta</taxon>
        <taxon>Spermatophyta</taxon>
        <taxon>Magnoliopsida</taxon>
        <taxon>eudicotyledons</taxon>
        <taxon>Gunneridae</taxon>
        <taxon>Pentapetalae</taxon>
        <taxon>rosids</taxon>
        <taxon>fabids</taxon>
        <taxon>Rosales</taxon>
        <taxon>Cannabaceae</taxon>
        <taxon>Cannabis</taxon>
    </lineage>
</organism>
<feature type="compositionally biased region" description="Polar residues" evidence="1">
    <location>
        <begin position="122"/>
        <end position="153"/>
    </location>
</feature>
<gene>
    <name evidence="2" type="ORF">G4B88_001017</name>
</gene>
<proteinExistence type="predicted"/>
<keyword evidence="3" id="KW-1185">Reference proteome</keyword>
<name>A0A7J6FBP7_CANSA</name>